<evidence type="ECO:0000313" key="3">
    <source>
        <dbReference type="Proteomes" id="UP000235672"/>
    </source>
</evidence>
<feature type="compositionally biased region" description="Basic and acidic residues" evidence="1">
    <location>
        <begin position="549"/>
        <end position="560"/>
    </location>
</feature>
<dbReference type="Proteomes" id="UP000235672">
    <property type="component" value="Unassembled WGS sequence"/>
</dbReference>
<dbReference type="Gene3D" id="3.80.10.10">
    <property type="entry name" value="Ribonuclease Inhibitor"/>
    <property type="match status" value="2"/>
</dbReference>
<accession>A0A2J6PW42</accession>
<organism evidence="2 3">
    <name type="scientific">Hyaloscypha hepaticicola</name>
    <dbReference type="NCBI Taxonomy" id="2082293"/>
    <lineage>
        <taxon>Eukaryota</taxon>
        <taxon>Fungi</taxon>
        <taxon>Dikarya</taxon>
        <taxon>Ascomycota</taxon>
        <taxon>Pezizomycotina</taxon>
        <taxon>Leotiomycetes</taxon>
        <taxon>Helotiales</taxon>
        <taxon>Hyaloscyphaceae</taxon>
        <taxon>Hyaloscypha</taxon>
    </lineage>
</organism>
<proteinExistence type="predicted"/>
<evidence type="ECO:0000256" key="1">
    <source>
        <dbReference type="SAM" id="MobiDB-lite"/>
    </source>
</evidence>
<reference evidence="2 3" key="1">
    <citation type="submission" date="2016-05" db="EMBL/GenBank/DDBJ databases">
        <title>A degradative enzymes factory behind the ericoid mycorrhizal symbiosis.</title>
        <authorList>
            <consortium name="DOE Joint Genome Institute"/>
            <person name="Martino E."/>
            <person name="Morin E."/>
            <person name="Grelet G."/>
            <person name="Kuo A."/>
            <person name="Kohler A."/>
            <person name="Daghino S."/>
            <person name="Barry K."/>
            <person name="Choi C."/>
            <person name="Cichocki N."/>
            <person name="Clum A."/>
            <person name="Copeland A."/>
            <person name="Hainaut M."/>
            <person name="Haridas S."/>
            <person name="Labutti K."/>
            <person name="Lindquist E."/>
            <person name="Lipzen A."/>
            <person name="Khouja H.-R."/>
            <person name="Murat C."/>
            <person name="Ohm R."/>
            <person name="Olson A."/>
            <person name="Spatafora J."/>
            <person name="Veneault-Fourrey C."/>
            <person name="Henrissat B."/>
            <person name="Grigoriev I."/>
            <person name="Martin F."/>
            <person name="Perotto S."/>
        </authorList>
    </citation>
    <scope>NUCLEOTIDE SEQUENCE [LARGE SCALE GENOMIC DNA]</scope>
    <source>
        <strain evidence="2 3">UAMH 7357</strain>
    </source>
</reference>
<protein>
    <submittedName>
        <fullName evidence="2">Uncharacterized protein</fullName>
    </submittedName>
</protein>
<dbReference type="InterPro" id="IPR032675">
    <property type="entry name" value="LRR_dom_sf"/>
</dbReference>
<dbReference type="EMBL" id="KZ613495">
    <property type="protein sequence ID" value="PMD18243.1"/>
    <property type="molecule type" value="Genomic_DNA"/>
</dbReference>
<dbReference type="AlphaFoldDB" id="A0A2J6PW42"/>
<feature type="region of interest" description="Disordered" evidence="1">
    <location>
        <begin position="548"/>
        <end position="594"/>
    </location>
</feature>
<keyword evidence="3" id="KW-1185">Reference proteome</keyword>
<name>A0A2J6PW42_9HELO</name>
<dbReference type="OrthoDB" id="3542117at2759"/>
<sequence length="594" mass="68000">MGDPSVLIIPLANEKVDAKYSHFQNLSAEILLLIFENAWPNNEQPEPAWFQSLRCLSRGLYPVLTPFQYRKITLTDRLLRPPRGLQIDVPTDNIRALCKHIVIDRPLPWEEAIQFISQCPHIQDLTASHWGASNLSHMPRALSTLVSSRSFRLHIPHLPFGVSLGDLAQYHVESFPASSLISLTAVQINPKWNYAGGQSFSRVLVNCKNLESLTLVDTDLGFLRSGRGKLPPVRRLRLLNREREFAISPSPWIWDFSRLEELSIDSEHFLRFLGDHFGAKVGGLKKLEMWQGVWRDPGFVSKRPSDVEGMLERVLGNNPELKWLEISGCDIERLPMAAIAKLAGLRVLRLRDFAEQWEGERSKRRSIKCLCRKGRPPSPCQNSDKNQFRSISLANLEMIQQSCSLITELDLGIDREQFNYTEYLNTLAKFKHLRVLTLRTQTILDDFGSNIFDTDLDLESAKEAMSLLESRQDSGMLSSFTMIVLQRLLQPEPTKWTQKSLITRRSFVFRKGDDLQVINRELPMLHPHFISHDVSEENVAWHSNVGEDEAGHEVSVEGKTLETPYSNETRERTNSFSISDDRHMQREARVRTGT</sequence>
<evidence type="ECO:0000313" key="2">
    <source>
        <dbReference type="EMBL" id="PMD18243.1"/>
    </source>
</evidence>
<dbReference type="SUPFAM" id="SSF52047">
    <property type="entry name" value="RNI-like"/>
    <property type="match status" value="1"/>
</dbReference>
<gene>
    <name evidence="2" type="ORF">NA56DRAFT_661520</name>
</gene>
<feature type="compositionally biased region" description="Basic and acidic residues" evidence="1">
    <location>
        <begin position="568"/>
        <end position="594"/>
    </location>
</feature>